<evidence type="ECO:0000256" key="3">
    <source>
        <dbReference type="ARBA" id="ARBA00023015"/>
    </source>
</evidence>
<dbReference type="GO" id="GO:0045944">
    <property type="term" value="P:positive regulation of transcription by RNA polymerase II"/>
    <property type="evidence" value="ECO:0007669"/>
    <property type="project" value="InterPro"/>
</dbReference>
<evidence type="ECO:0000256" key="2">
    <source>
        <dbReference type="ARBA" id="ARBA00022782"/>
    </source>
</evidence>
<dbReference type="EMBL" id="JAIWQS010000004">
    <property type="protein sequence ID" value="KAJ8768937.1"/>
    <property type="molecule type" value="Genomic_DNA"/>
</dbReference>
<organism evidence="9 10">
    <name type="scientific">Erythroxylum novogranatense</name>
    <dbReference type="NCBI Taxonomy" id="1862640"/>
    <lineage>
        <taxon>Eukaryota</taxon>
        <taxon>Viridiplantae</taxon>
        <taxon>Streptophyta</taxon>
        <taxon>Embryophyta</taxon>
        <taxon>Tracheophyta</taxon>
        <taxon>Spermatophyta</taxon>
        <taxon>Magnoliopsida</taxon>
        <taxon>eudicotyledons</taxon>
        <taxon>Gunneridae</taxon>
        <taxon>Pentapetalae</taxon>
        <taxon>rosids</taxon>
        <taxon>fabids</taxon>
        <taxon>Malpighiales</taxon>
        <taxon>Erythroxylaceae</taxon>
        <taxon>Erythroxylum</taxon>
    </lineage>
</organism>
<dbReference type="GO" id="GO:0005634">
    <property type="term" value="C:nucleus"/>
    <property type="evidence" value="ECO:0007669"/>
    <property type="project" value="UniProtKB-SubCell"/>
</dbReference>
<keyword evidence="5" id="KW-0804">Transcription</keyword>
<dbReference type="InterPro" id="IPR002487">
    <property type="entry name" value="TF_Kbox"/>
</dbReference>
<dbReference type="InterPro" id="IPR002100">
    <property type="entry name" value="TF_MADSbox"/>
</dbReference>
<dbReference type="GO" id="GO:0003700">
    <property type="term" value="F:DNA-binding transcription factor activity"/>
    <property type="evidence" value="ECO:0007669"/>
    <property type="project" value="InterPro"/>
</dbReference>
<keyword evidence="3" id="KW-0805">Transcription regulation</keyword>
<reference evidence="9 10" key="1">
    <citation type="submission" date="2021-09" db="EMBL/GenBank/DDBJ databases">
        <title>Genomic insights and catalytic innovation underlie evolution of tropane alkaloids biosynthesis.</title>
        <authorList>
            <person name="Wang Y.-J."/>
            <person name="Tian T."/>
            <person name="Huang J.-P."/>
            <person name="Huang S.-X."/>
        </authorList>
    </citation>
    <scope>NUCLEOTIDE SEQUENCE [LARGE SCALE GENOMIC DNA]</scope>
    <source>
        <strain evidence="9">KIB-2018</strain>
        <tissue evidence="9">Leaf</tissue>
    </source>
</reference>
<evidence type="ECO:0000256" key="1">
    <source>
        <dbReference type="ARBA" id="ARBA00004123"/>
    </source>
</evidence>
<evidence type="ECO:0000256" key="4">
    <source>
        <dbReference type="ARBA" id="ARBA00023125"/>
    </source>
</evidence>
<feature type="domain" description="MADS-box" evidence="7">
    <location>
        <begin position="1"/>
        <end position="61"/>
    </location>
</feature>
<dbReference type="AlphaFoldDB" id="A0AAV8TPN8"/>
<dbReference type="PROSITE" id="PS50066">
    <property type="entry name" value="MADS_BOX_2"/>
    <property type="match status" value="1"/>
</dbReference>
<proteinExistence type="predicted"/>
<keyword evidence="6" id="KW-0539">Nucleus</keyword>
<evidence type="ECO:0000256" key="5">
    <source>
        <dbReference type="ARBA" id="ARBA00023163"/>
    </source>
</evidence>
<evidence type="ECO:0000259" key="7">
    <source>
        <dbReference type="PROSITE" id="PS50066"/>
    </source>
</evidence>
<dbReference type="CDD" id="cd00265">
    <property type="entry name" value="MADS_MEF2_like"/>
    <property type="match status" value="1"/>
</dbReference>
<sequence length="210" mass="24125">MTRQKIQIKKIDNITARQVTFSKRRRGLFKKASELSTLCDAEIALIVFSATGKLFEYSSSSVKQVIERHNLQSKNLDKIVQPSLELQLDSATDNNLSKEIYEKSRELRQLKGQELQELNIEELQHLEELLAKGLTRVLEAKDDRIANEISTSKRKRIKLMEQNQRLRNQVSQTRCLLEQGPASDSTMNNSNSSADRDEDTAFTFLKLGWL</sequence>
<keyword evidence="10" id="KW-1185">Reference proteome</keyword>
<comment type="caution">
    <text evidence="9">The sequence shown here is derived from an EMBL/GenBank/DDBJ whole genome shotgun (WGS) entry which is preliminary data.</text>
</comment>
<dbReference type="Pfam" id="PF01486">
    <property type="entry name" value="K-box"/>
    <property type="match status" value="1"/>
</dbReference>
<dbReference type="Pfam" id="PF00319">
    <property type="entry name" value="SRF-TF"/>
    <property type="match status" value="1"/>
</dbReference>
<dbReference type="PROSITE" id="PS51297">
    <property type="entry name" value="K_BOX"/>
    <property type="match status" value="1"/>
</dbReference>
<dbReference type="InterPro" id="IPR050142">
    <property type="entry name" value="MADS-box/MEF2_TF"/>
</dbReference>
<accession>A0AAV8TPN8</accession>
<dbReference type="FunFam" id="3.40.1810.10:FF:000007">
    <property type="entry name" value="Transcription factor, MADS-box"/>
    <property type="match status" value="1"/>
</dbReference>
<dbReference type="Gene3D" id="3.40.1810.10">
    <property type="entry name" value="Transcription factor, MADS-box"/>
    <property type="match status" value="1"/>
</dbReference>
<dbReference type="SMART" id="SM00432">
    <property type="entry name" value="MADS"/>
    <property type="match status" value="1"/>
</dbReference>
<dbReference type="GO" id="GO:0030154">
    <property type="term" value="P:cell differentiation"/>
    <property type="evidence" value="ECO:0007669"/>
    <property type="project" value="UniProtKB-KW"/>
</dbReference>
<dbReference type="PRINTS" id="PR00404">
    <property type="entry name" value="MADSDOMAIN"/>
</dbReference>
<dbReference type="GO" id="GO:0046983">
    <property type="term" value="F:protein dimerization activity"/>
    <property type="evidence" value="ECO:0007669"/>
    <property type="project" value="InterPro"/>
</dbReference>
<keyword evidence="4" id="KW-0238">DNA-binding</keyword>
<evidence type="ECO:0000313" key="9">
    <source>
        <dbReference type="EMBL" id="KAJ8768937.1"/>
    </source>
</evidence>
<dbReference type="GO" id="GO:0000977">
    <property type="term" value="F:RNA polymerase II transcription regulatory region sequence-specific DNA binding"/>
    <property type="evidence" value="ECO:0007669"/>
    <property type="project" value="InterPro"/>
</dbReference>
<evidence type="ECO:0000256" key="6">
    <source>
        <dbReference type="ARBA" id="ARBA00023242"/>
    </source>
</evidence>
<gene>
    <name evidence="9" type="ORF">K2173_023932</name>
</gene>
<dbReference type="PROSITE" id="PS00350">
    <property type="entry name" value="MADS_BOX_1"/>
    <property type="match status" value="1"/>
</dbReference>
<evidence type="ECO:0000313" key="10">
    <source>
        <dbReference type="Proteomes" id="UP001159364"/>
    </source>
</evidence>
<dbReference type="SUPFAM" id="SSF55455">
    <property type="entry name" value="SRF-like"/>
    <property type="match status" value="1"/>
</dbReference>
<dbReference type="PANTHER" id="PTHR48019">
    <property type="entry name" value="SERUM RESPONSE FACTOR HOMOLOG"/>
    <property type="match status" value="1"/>
</dbReference>
<keyword evidence="2" id="KW-0221">Differentiation</keyword>
<feature type="domain" description="K-box" evidence="8">
    <location>
        <begin position="86"/>
        <end position="176"/>
    </location>
</feature>
<name>A0AAV8TPN8_9ROSI</name>
<comment type="subcellular location">
    <subcellularLocation>
        <location evidence="1">Nucleus</location>
    </subcellularLocation>
</comment>
<protein>
    <submittedName>
        <fullName evidence="9">Uncharacterized protein</fullName>
    </submittedName>
</protein>
<dbReference type="Proteomes" id="UP001159364">
    <property type="component" value="Linkage Group LG04"/>
</dbReference>
<dbReference type="InterPro" id="IPR036879">
    <property type="entry name" value="TF_MADSbox_sf"/>
</dbReference>
<evidence type="ECO:0000259" key="8">
    <source>
        <dbReference type="PROSITE" id="PS51297"/>
    </source>
</evidence>
<dbReference type="InterPro" id="IPR033896">
    <property type="entry name" value="MEF2-like_N"/>
</dbReference>